<dbReference type="PaxDb" id="4113-PGSC0003DMT400090870"/>
<evidence type="ECO:0000313" key="1">
    <source>
        <dbReference type="EnsemblPlants" id="PGSC0003DMT400090870"/>
    </source>
</evidence>
<dbReference type="Gramene" id="PGSC0003DMT400090870">
    <property type="protein sequence ID" value="PGSC0003DMT400090870"/>
    <property type="gene ID" value="PGSC0003DMG400040441"/>
</dbReference>
<evidence type="ECO:0000313" key="2">
    <source>
        <dbReference type="Proteomes" id="UP000011115"/>
    </source>
</evidence>
<dbReference type="InParanoid" id="M1DLD5"/>
<protein>
    <recommendedName>
        <fullName evidence="3">Integrase core domain containing protein</fullName>
    </recommendedName>
</protein>
<name>M1DLD5_SOLTU</name>
<sequence>MGAGARGVNAVGVRCANPEDAEFAALYDEEVNLLANQGGGYHSNYSRQGGNQGVAGLNSIRWVENRHIEPFVAAEPSEVAPGTIIQVQTDTSGTNAQTDGDTA</sequence>
<dbReference type="AlphaFoldDB" id="M1DLD5"/>
<dbReference type="EnsemblPlants" id="PGSC0003DMT400090870">
    <property type="protein sequence ID" value="PGSC0003DMT400090870"/>
    <property type="gene ID" value="PGSC0003DMG400040441"/>
</dbReference>
<proteinExistence type="predicted"/>
<reference evidence="1" key="2">
    <citation type="submission" date="2015-06" db="UniProtKB">
        <authorList>
            <consortium name="EnsemblPlants"/>
        </authorList>
    </citation>
    <scope>IDENTIFICATION</scope>
    <source>
        <strain evidence="1">DM1-3 516 R44</strain>
    </source>
</reference>
<dbReference type="HOGENOM" id="CLU_2268574_0_0_1"/>
<keyword evidence="2" id="KW-1185">Reference proteome</keyword>
<evidence type="ECO:0008006" key="3">
    <source>
        <dbReference type="Google" id="ProtNLM"/>
    </source>
</evidence>
<reference evidence="2" key="1">
    <citation type="journal article" date="2011" name="Nature">
        <title>Genome sequence and analysis of the tuber crop potato.</title>
        <authorList>
            <consortium name="The Potato Genome Sequencing Consortium"/>
        </authorList>
    </citation>
    <scope>NUCLEOTIDE SEQUENCE [LARGE SCALE GENOMIC DNA]</scope>
    <source>
        <strain evidence="2">cv. DM1-3 516 R44</strain>
    </source>
</reference>
<organism evidence="1 2">
    <name type="scientific">Solanum tuberosum</name>
    <name type="common">Potato</name>
    <dbReference type="NCBI Taxonomy" id="4113"/>
    <lineage>
        <taxon>Eukaryota</taxon>
        <taxon>Viridiplantae</taxon>
        <taxon>Streptophyta</taxon>
        <taxon>Embryophyta</taxon>
        <taxon>Tracheophyta</taxon>
        <taxon>Spermatophyta</taxon>
        <taxon>Magnoliopsida</taxon>
        <taxon>eudicotyledons</taxon>
        <taxon>Gunneridae</taxon>
        <taxon>Pentapetalae</taxon>
        <taxon>asterids</taxon>
        <taxon>lamiids</taxon>
        <taxon>Solanales</taxon>
        <taxon>Solanaceae</taxon>
        <taxon>Solanoideae</taxon>
        <taxon>Solaneae</taxon>
        <taxon>Solanum</taxon>
    </lineage>
</organism>
<dbReference type="Proteomes" id="UP000011115">
    <property type="component" value="Unassembled WGS sequence"/>
</dbReference>
<accession>M1DLD5</accession>